<proteinExistence type="predicted"/>
<organism evidence="2 3">
    <name type="scientific">Nitratireductor pacificus pht-3B</name>
    <dbReference type="NCBI Taxonomy" id="391937"/>
    <lineage>
        <taxon>Bacteria</taxon>
        <taxon>Pseudomonadati</taxon>
        <taxon>Pseudomonadota</taxon>
        <taxon>Alphaproteobacteria</taxon>
        <taxon>Hyphomicrobiales</taxon>
        <taxon>Phyllobacteriaceae</taxon>
        <taxon>Nitratireductor</taxon>
    </lineage>
</organism>
<keyword evidence="1" id="KW-0732">Signal</keyword>
<dbReference type="AlphaFoldDB" id="K2LT37"/>
<dbReference type="PATRIC" id="fig|391937.3.peg.246"/>
<name>K2LT37_9HYPH</name>
<evidence type="ECO:0000313" key="2">
    <source>
        <dbReference type="EMBL" id="EKF20949.1"/>
    </source>
</evidence>
<keyword evidence="3" id="KW-1185">Reference proteome</keyword>
<dbReference type="Proteomes" id="UP000006786">
    <property type="component" value="Unassembled WGS sequence"/>
</dbReference>
<dbReference type="EMBL" id="AMRM01000001">
    <property type="protein sequence ID" value="EKF20949.1"/>
    <property type="molecule type" value="Genomic_DNA"/>
</dbReference>
<sequence length="130" mass="14388">MRVAASLAVAILATAVSTQGKAQSMTPMRGEITSFAESFAVRVRPYNPYNHRIRVAVRVYDADFHPVAARVAPAEILLGSGASRPVIVEIDFGPRRERRVRICAESIPFPNHQTKIRAQICGRFIARRGM</sequence>
<feature type="chain" id="PRO_5003860810" description="Transmembrane protein" evidence="1">
    <location>
        <begin position="23"/>
        <end position="130"/>
    </location>
</feature>
<accession>K2LT37</accession>
<dbReference type="RefSeq" id="WP_008593251.1">
    <property type="nucleotide sequence ID" value="NZ_AMRM01000001.1"/>
</dbReference>
<reference evidence="2 3" key="1">
    <citation type="journal article" date="2012" name="J. Bacteriol.">
        <title>Genome Sequence of Nitratireductor pacificus Type Strain pht-3B.</title>
        <authorList>
            <person name="Lai Q."/>
            <person name="Li G."/>
            <person name="Shao Z."/>
        </authorList>
    </citation>
    <scope>NUCLEOTIDE SEQUENCE [LARGE SCALE GENOMIC DNA]</scope>
    <source>
        <strain evidence="3">pht-3B</strain>
    </source>
</reference>
<evidence type="ECO:0008006" key="4">
    <source>
        <dbReference type="Google" id="ProtNLM"/>
    </source>
</evidence>
<dbReference type="STRING" id="391937.NA2_01185"/>
<evidence type="ECO:0000256" key="1">
    <source>
        <dbReference type="SAM" id="SignalP"/>
    </source>
</evidence>
<feature type="signal peptide" evidence="1">
    <location>
        <begin position="1"/>
        <end position="22"/>
    </location>
</feature>
<evidence type="ECO:0000313" key="3">
    <source>
        <dbReference type="Proteomes" id="UP000006786"/>
    </source>
</evidence>
<comment type="caution">
    <text evidence="2">The sequence shown here is derived from an EMBL/GenBank/DDBJ whole genome shotgun (WGS) entry which is preliminary data.</text>
</comment>
<dbReference type="OrthoDB" id="7906998at2"/>
<protein>
    <recommendedName>
        <fullName evidence="4">Transmembrane protein</fullName>
    </recommendedName>
</protein>
<gene>
    <name evidence="2" type="ORF">NA2_01185</name>
</gene>
<dbReference type="eggNOG" id="ENOG503409I">
    <property type="taxonomic scope" value="Bacteria"/>
</dbReference>